<comment type="caution">
    <text evidence="5">The sequence shown here is derived from an EMBL/GenBank/DDBJ whole genome shotgun (WGS) entry which is preliminary data.</text>
</comment>
<dbReference type="EMBL" id="NPIM01000084">
    <property type="protein sequence ID" value="RVE15768.1"/>
    <property type="molecule type" value="Genomic_DNA"/>
</dbReference>
<dbReference type="InterPro" id="IPR039418">
    <property type="entry name" value="LexA-like"/>
</dbReference>
<dbReference type="Pfam" id="PF01381">
    <property type="entry name" value="HTH_3"/>
    <property type="match status" value="1"/>
</dbReference>
<dbReference type="Proteomes" id="UP000288459">
    <property type="component" value="Unassembled WGS sequence"/>
</dbReference>
<organism evidence="5 6">
    <name type="scientific">Escherichia coli</name>
    <dbReference type="NCBI Taxonomy" id="562"/>
    <lineage>
        <taxon>Bacteria</taxon>
        <taxon>Pseudomonadati</taxon>
        <taxon>Pseudomonadota</taxon>
        <taxon>Gammaproteobacteria</taxon>
        <taxon>Enterobacterales</taxon>
        <taxon>Enterobacteriaceae</taxon>
        <taxon>Escherichia</taxon>
    </lineage>
</organism>
<protein>
    <submittedName>
        <fullName evidence="5">XRE family transcriptional regulator</fullName>
    </submittedName>
</protein>
<dbReference type="PROSITE" id="PS50943">
    <property type="entry name" value="HTH_CROC1"/>
    <property type="match status" value="1"/>
</dbReference>
<dbReference type="CDD" id="cd00093">
    <property type="entry name" value="HTH_XRE"/>
    <property type="match status" value="1"/>
</dbReference>
<dbReference type="AlphaFoldDB" id="A0A8B3MAG1"/>
<reference evidence="5 6" key="1">
    <citation type="submission" date="2017-08" db="EMBL/GenBank/DDBJ databases">
        <title>Sequencing of Escherichia coli CCPM 6219.</title>
        <authorList>
            <person name="Liu S.-L."/>
            <person name="Zhou Y.-J."/>
            <person name="Zhao M.-F."/>
        </authorList>
    </citation>
    <scope>NUCLEOTIDE SEQUENCE [LARGE SCALE GENOMIC DNA]</scope>
    <source>
        <strain evidence="5 6">CCPM 6219</strain>
    </source>
</reference>
<dbReference type="Gene3D" id="2.10.109.10">
    <property type="entry name" value="Umud Fragment, subunit A"/>
    <property type="match status" value="1"/>
</dbReference>
<evidence type="ECO:0000256" key="1">
    <source>
        <dbReference type="ARBA" id="ARBA00023015"/>
    </source>
</evidence>
<dbReference type="SMART" id="SM00530">
    <property type="entry name" value="HTH_XRE"/>
    <property type="match status" value="1"/>
</dbReference>
<keyword evidence="2" id="KW-0238">DNA-binding</keyword>
<evidence type="ECO:0000256" key="3">
    <source>
        <dbReference type="ARBA" id="ARBA00023163"/>
    </source>
</evidence>
<dbReference type="InterPro" id="IPR010982">
    <property type="entry name" value="Lambda_DNA-bd_dom_sf"/>
</dbReference>
<dbReference type="CDD" id="cd06529">
    <property type="entry name" value="S24_LexA-like"/>
    <property type="match status" value="1"/>
</dbReference>
<dbReference type="PANTHER" id="PTHR40661:SF3">
    <property type="entry name" value="FELS-1 PROPHAGE TRANSCRIPTIONAL REGULATOR"/>
    <property type="match status" value="1"/>
</dbReference>
<dbReference type="Gene3D" id="1.10.260.40">
    <property type="entry name" value="lambda repressor-like DNA-binding domains"/>
    <property type="match status" value="1"/>
</dbReference>
<evidence type="ECO:0000313" key="5">
    <source>
        <dbReference type="EMBL" id="RVE15768.1"/>
    </source>
</evidence>
<name>A0A8B3MAG1_ECOLX</name>
<gene>
    <name evidence="5" type="ORF">CIG67_04165</name>
</gene>
<feature type="domain" description="HTH cro/C1-type" evidence="4">
    <location>
        <begin position="45"/>
        <end position="88"/>
    </location>
</feature>
<dbReference type="InterPro" id="IPR001387">
    <property type="entry name" value="Cro/C1-type_HTH"/>
</dbReference>
<dbReference type="GO" id="GO:0003677">
    <property type="term" value="F:DNA binding"/>
    <property type="evidence" value="ECO:0007669"/>
    <property type="project" value="UniProtKB-KW"/>
</dbReference>
<evidence type="ECO:0000256" key="2">
    <source>
        <dbReference type="ARBA" id="ARBA00023125"/>
    </source>
</evidence>
<evidence type="ECO:0000259" key="4">
    <source>
        <dbReference type="PROSITE" id="PS50943"/>
    </source>
</evidence>
<sequence>MPELIVHASDIMIEPMVQEEKARTEFSQRLALACDKAGLPVHGRQAEIAKRMKLTPKAVSKWFNGEAIPRRGKLQELAAIIGTSSSFLLGDSAADGISEGHMAMRDDSFRVDVFDIQASAGQGVLVRDEFIETIRSIEYSTEEARAVFGGRPADHIKMIAVNGDSMSGTFEPRDQIFVDISIDCFDGDGIYIFVLDNDLYIKRLQKQHKKLAVISDNKKYETWYIEDGDFSSLRICAKVLVSQSRAYRFHS</sequence>
<keyword evidence="1" id="KW-0805">Transcription regulation</keyword>
<accession>A0A8B3MAG1</accession>
<keyword evidence="3" id="KW-0804">Transcription</keyword>
<dbReference type="PANTHER" id="PTHR40661">
    <property type="match status" value="1"/>
</dbReference>
<dbReference type="Pfam" id="PF00717">
    <property type="entry name" value="Peptidase_S24"/>
    <property type="match status" value="1"/>
</dbReference>
<evidence type="ECO:0000313" key="6">
    <source>
        <dbReference type="Proteomes" id="UP000288459"/>
    </source>
</evidence>
<dbReference type="InterPro" id="IPR015927">
    <property type="entry name" value="Peptidase_S24_S26A/B/C"/>
</dbReference>
<dbReference type="InterPro" id="IPR036286">
    <property type="entry name" value="LexA/Signal_pep-like_sf"/>
</dbReference>
<dbReference type="SUPFAM" id="SSF51306">
    <property type="entry name" value="LexA/Signal peptidase"/>
    <property type="match status" value="1"/>
</dbReference>
<dbReference type="SUPFAM" id="SSF47413">
    <property type="entry name" value="lambda repressor-like DNA-binding domains"/>
    <property type="match status" value="1"/>
</dbReference>
<proteinExistence type="predicted"/>